<dbReference type="Pfam" id="PF00168">
    <property type="entry name" value="C2"/>
    <property type="match status" value="1"/>
</dbReference>
<proteinExistence type="predicted"/>
<reference evidence="4" key="2">
    <citation type="submission" date="2012-11" db="EMBL/GenBank/DDBJ databases">
        <authorList>
            <person name="Kuo A."/>
            <person name="Curtis B.A."/>
            <person name="Tanifuji G."/>
            <person name="Burki F."/>
            <person name="Gruber A."/>
            <person name="Irimia M."/>
            <person name="Maruyama S."/>
            <person name="Arias M.C."/>
            <person name="Ball S.G."/>
            <person name="Gile G.H."/>
            <person name="Hirakawa Y."/>
            <person name="Hopkins J.F."/>
            <person name="Rensing S.A."/>
            <person name="Schmutz J."/>
            <person name="Symeonidi A."/>
            <person name="Elias M."/>
            <person name="Eveleigh R.J."/>
            <person name="Herman E.K."/>
            <person name="Klute M.J."/>
            <person name="Nakayama T."/>
            <person name="Obornik M."/>
            <person name="Reyes-Prieto A."/>
            <person name="Armbrust E.V."/>
            <person name="Aves S.J."/>
            <person name="Beiko R.G."/>
            <person name="Coutinho P."/>
            <person name="Dacks J.B."/>
            <person name="Durnford D.G."/>
            <person name="Fast N.M."/>
            <person name="Green B.R."/>
            <person name="Grisdale C."/>
            <person name="Hempe F."/>
            <person name="Henrissat B."/>
            <person name="Hoppner M.P."/>
            <person name="Ishida K.-I."/>
            <person name="Kim E."/>
            <person name="Koreny L."/>
            <person name="Kroth P.G."/>
            <person name="Liu Y."/>
            <person name="Malik S.-B."/>
            <person name="Maier U.G."/>
            <person name="McRose D."/>
            <person name="Mock T."/>
            <person name="Neilson J.A."/>
            <person name="Onodera N.T."/>
            <person name="Poole A.M."/>
            <person name="Pritham E.J."/>
            <person name="Richards T.A."/>
            <person name="Rocap G."/>
            <person name="Roy S.W."/>
            <person name="Sarai C."/>
            <person name="Schaack S."/>
            <person name="Shirato S."/>
            <person name="Slamovits C.H."/>
            <person name="Spencer D.F."/>
            <person name="Suzuki S."/>
            <person name="Worden A.Z."/>
            <person name="Zauner S."/>
            <person name="Barry K."/>
            <person name="Bell C."/>
            <person name="Bharti A.K."/>
            <person name="Crow J.A."/>
            <person name="Grimwood J."/>
            <person name="Kramer R."/>
            <person name="Lindquist E."/>
            <person name="Lucas S."/>
            <person name="Salamov A."/>
            <person name="McFadden G.I."/>
            <person name="Lane C.E."/>
            <person name="Keeling P.J."/>
            <person name="Gray M.W."/>
            <person name="Grigoriev I.V."/>
            <person name="Archibald J.M."/>
        </authorList>
    </citation>
    <scope>NUCLEOTIDE SEQUENCE</scope>
    <source>
        <strain evidence="4">CCMP2712</strain>
    </source>
</reference>
<dbReference type="InterPro" id="IPR000008">
    <property type="entry name" value="C2_dom"/>
</dbReference>
<reference evidence="3" key="3">
    <citation type="submission" date="2015-06" db="UniProtKB">
        <authorList>
            <consortium name="EnsemblProtists"/>
        </authorList>
    </citation>
    <scope>IDENTIFICATION</scope>
</reference>
<organism evidence="2">
    <name type="scientific">Guillardia theta (strain CCMP2712)</name>
    <name type="common">Cryptophyte</name>
    <dbReference type="NCBI Taxonomy" id="905079"/>
    <lineage>
        <taxon>Eukaryota</taxon>
        <taxon>Cryptophyceae</taxon>
        <taxon>Pyrenomonadales</taxon>
        <taxon>Geminigeraceae</taxon>
        <taxon>Guillardia</taxon>
    </lineage>
</organism>
<feature type="domain" description="C2" evidence="1">
    <location>
        <begin position="74"/>
        <end position="202"/>
    </location>
</feature>
<dbReference type="CDD" id="cd00030">
    <property type="entry name" value="C2"/>
    <property type="match status" value="1"/>
</dbReference>
<dbReference type="RefSeq" id="XP_005827217.1">
    <property type="nucleotide sequence ID" value="XM_005827160.1"/>
</dbReference>
<dbReference type="HOGENOM" id="CLU_1196808_0_0_1"/>
<dbReference type="InterPro" id="IPR035892">
    <property type="entry name" value="C2_domain_sf"/>
</dbReference>
<dbReference type="EnsemblProtists" id="EKX40237">
    <property type="protein sequence ID" value="EKX40237"/>
    <property type="gene ID" value="GUITHDRAFT_154197"/>
</dbReference>
<keyword evidence="4" id="KW-1185">Reference proteome</keyword>
<name>L1IVV7_GUITC</name>
<evidence type="ECO:0000259" key="1">
    <source>
        <dbReference type="PROSITE" id="PS50004"/>
    </source>
</evidence>
<reference evidence="2 4" key="1">
    <citation type="journal article" date="2012" name="Nature">
        <title>Algal genomes reveal evolutionary mosaicism and the fate of nucleomorphs.</title>
        <authorList>
            <consortium name="DOE Joint Genome Institute"/>
            <person name="Curtis B.A."/>
            <person name="Tanifuji G."/>
            <person name="Burki F."/>
            <person name="Gruber A."/>
            <person name="Irimia M."/>
            <person name="Maruyama S."/>
            <person name="Arias M.C."/>
            <person name="Ball S.G."/>
            <person name="Gile G.H."/>
            <person name="Hirakawa Y."/>
            <person name="Hopkins J.F."/>
            <person name="Kuo A."/>
            <person name="Rensing S.A."/>
            <person name="Schmutz J."/>
            <person name="Symeonidi A."/>
            <person name="Elias M."/>
            <person name="Eveleigh R.J."/>
            <person name="Herman E.K."/>
            <person name="Klute M.J."/>
            <person name="Nakayama T."/>
            <person name="Obornik M."/>
            <person name="Reyes-Prieto A."/>
            <person name="Armbrust E.V."/>
            <person name="Aves S.J."/>
            <person name="Beiko R.G."/>
            <person name="Coutinho P."/>
            <person name="Dacks J.B."/>
            <person name="Durnford D.G."/>
            <person name="Fast N.M."/>
            <person name="Green B.R."/>
            <person name="Grisdale C.J."/>
            <person name="Hempel F."/>
            <person name="Henrissat B."/>
            <person name="Hoppner M.P."/>
            <person name="Ishida K."/>
            <person name="Kim E."/>
            <person name="Koreny L."/>
            <person name="Kroth P.G."/>
            <person name="Liu Y."/>
            <person name="Malik S.B."/>
            <person name="Maier U.G."/>
            <person name="McRose D."/>
            <person name="Mock T."/>
            <person name="Neilson J.A."/>
            <person name="Onodera N.T."/>
            <person name="Poole A.M."/>
            <person name="Pritham E.J."/>
            <person name="Richards T.A."/>
            <person name="Rocap G."/>
            <person name="Roy S.W."/>
            <person name="Sarai C."/>
            <person name="Schaack S."/>
            <person name="Shirato S."/>
            <person name="Slamovits C.H."/>
            <person name="Spencer D.F."/>
            <person name="Suzuki S."/>
            <person name="Worden A.Z."/>
            <person name="Zauner S."/>
            <person name="Barry K."/>
            <person name="Bell C."/>
            <person name="Bharti A.K."/>
            <person name="Crow J.A."/>
            <person name="Grimwood J."/>
            <person name="Kramer R."/>
            <person name="Lindquist E."/>
            <person name="Lucas S."/>
            <person name="Salamov A."/>
            <person name="McFadden G.I."/>
            <person name="Lane C.E."/>
            <person name="Keeling P.J."/>
            <person name="Gray M.W."/>
            <person name="Grigoriev I.V."/>
            <person name="Archibald J.M."/>
        </authorList>
    </citation>
    <scope>NUCLEOTIDE SEQUENCE</scope>
    <source>
        <strain evidence="2 4">CCMP2712</strain>
    </source>
</reference>
<dbReference type="Proteomes" id="UP000011087">
    <property type="component" value="Unassembled WGS sequence"/>
</dbReference>
<accession>L1IVV7</accession>
<sequence length="232" mass="25656">MSDIDEFERRLALRTTQEGLKHKAAAVDITTQVIEDALNGSLDDFQANTARPGGSDEADERRTVIVDDKIPELYPPEPKVSKKRVVNVSSGKEKQIELEILHGTDFQGPELYWKTGVKAITSNPYCLIVYHNQVCRGKTVKSSRNPIFHDKLKFHAPLDGPLGSARMSVLCDEGAGEPHTFMGEATIDFDKLVDLMALDEGGNSKISHSWIQLRGGRSGSVHISCRCLVKLK</sequence>
<dbReference type="PROSITE" id="PS50004">
    <property type="entry name" value="C2"/>
    <property type="match status" value="1"/>
</dbReference>
<dbReference type="KEGG" id="gtt:GUITHDRAFT_154197"/>
<dbReference type="SUPFAM" id="SSF49562">
    <property type="entry name" value="C2 domain (Calcium/lipid-binding domain, CaLB)"/>
    <property type="match status" value="1"/>
</dbReference>
<dbReference type="PaxDb" id="55529-EKX40237"/>
<dbReference type="Gene3D" id="2.60.40.150">
    <property type="entry name" value="C2 domain"/>
    <property type="match status" value="1"/>
</dbReference>
<protein>
    <recommendedName>
        <fullName evidence="1">C2 domain-containing protein</fullName>
    </recommendedName>
</protein>
<evidence type="ECO:0000313" key="3">
    <source>
        <dbReference type="EnsemblProtists" id="EKX40237"/>
    </source>
</evidence>
<dbReference type="EMBL" id="JH993033">
    <property type="protein sequence ID" value="EKX40237.1"/>
    <property type="molecule type" value="Genomic_DNA"/>
</dbReference>
<dbReference type="GeneID" id="17297002"/>
<evidence type="ECO:0000313" key="4">
    <source>
        <dbReference type="Proteomes" id="UP000011087"/>
    </source>
</evidence>
<dbReference type="AlphaFoldDB" id="L1IVV7"/>
<evidence type="ECO:0000313" key="2">
    <source>
        <dbReference type="EMBL" id="EKX40237.1"/>
    </source>
</evidence>
<gene>
    <name evidence="2" type="ORF">GUITHDRAFT_154197</name>
</gene>